<dbReference type="Pfam" id="PF07715">
    <property type="entry name" value="Plug"/>
    <property type="match status" value="1"/>
</dbReference>
<keyword evidence="4" id="KW-0998">Cell outer membrane</keyword>
<dbReference type="PANTHER" id="PTHR40980">
    <property type="entry name" value="PLUG DOMAIN-CONTAINING PROTEIN"/>
    <property type="match status" value="1"/>
</dbReference>
<comment type="caution">
    <text evidence="7">The sequence shown here is derived from an EMBL/GenBank/DDBJ whole genome shotgun (WGS) entry which is preliminary data.</text>
</comment>
<dbReference type="InterPro" id="IPR012910">
    <property type="entry name" value="Plug_dom"/>
</dbReference>
<dbReference type="PANTHER" id="PTHR40980:SF3">
    <property type="entry name" value="TONB-DEPENDENT RECEPTOR-LIKE BETA-BARREL DOMAIN-CONTAINING PROTEIN"/>
    <property type="match status" value="1"/>
</dbReference>
<dbReference type="SUPFAM" id="SSF56935">
    <property type="entry name" value="Porins"/>
    <property type="match status" value="1"/>
</dbReference>
<evidence type="ECO:0000256" key="3">
    <source>
        <dbReference type="ARBA" id="ARBA00023136"/>
    </source>
</evidence>
<comment type="subcellular location">
    <subcellularLocation>
        <location evidence="1">Cell outer membrane</location>
    </subcellularLocation>
</comment>
<dbReference type="RefSeq" id="WP_258810953.1">
    <property type="nucleotide sequence ID" value="NZ_JANUGU010000001.1"/>
</dbReference>
<dbReference type="Gene3D" id="2.170.130.10">
    <property type="entry name" value="TonB-dependent receptor, plug domain"/>
    <property type="match status" value="1"/>
</dbReference>
<feature type="chain" id="PRO_5046113779" evidence="5">
    <location>
        <begin position="34"/>
        <end position="1207"/>
    </location>
</feature>
<evidence type="ECO:0000256" key="1">
    <source>
        <dbReference type="ARBA" id="ARBA00004442"/>
    </source>
</evidence>
<keyword evidence="5" id="KW-0732">Signal</keyword>
<dbReference type="InterPro" id="IPR010104">
    <property type="entry name" value="TonB_rcpt_bac"/>
</dbReference>
<feature type="domain" description="TonB-dependent receptor plug" evidence="6">
    <location>
        <begin position="71"/>
        <end position="183"/>
    </location>
</feature>
<reference evidence="7 8" key="1">
    <citation type="submission" date="2022-08" db="EMBL/GenBank/DDBJ databases">
        <title>Reclassification of Massilia species as members of the genera Telluria, Duganella, Pseudoduganella, Mokoshia gen. nov. and Zemynaea gen. nov. using orthogonal and non-orthogonal genome-based approaches.</title>
        <authorList>
            <person name="Bowman J.P."/>
        </authorList>
    </citation>
    <scope>NUCLEOTIDE SEQUENCE [LARGE SCALE GENOMIC DNA]</scope>
    <source>
        <strain evidence="7 8">JCM 31606</strain>
    </source>
</reference>
<dbReference type="Proteomes" id="UP001204621">
    <property type="component" value="Unassembled WGS sequence"/>
</dbReference>
<evidence type="ECO:0000313" key="7">
    <source>
        <dbReference type="EMBL" id="MCS0657811.1"/>
    </source>
</evidence>
<proteinExistence type="inferred from homology"/>
<organism evidence="7 8">
    <name type="scientific">Massilia terrae</name>
    <dbReference type="NCBI Taxonomy" id="1811224"/>
    <lineage>
        <taxon>Bacteria</taxon>
        <taxon>Pseudomonadati</taxon>
        <taxon>Pseudomonadota</taxon>
        <taxon>Betaproteobacteria</taxon>
        <taxon>Burkholderiales</taxon>
        <taxon>Oxalobacteraceae</taxon>
        <taxon>Telluria group</taxon>
        <taxon>Massilia</taxon>
    </lineage>
</organism>
<name>A0ABT2CV03_9BURK</name>
<keyword evidence="7" id="KW-0675">Receptor</keyword>
<dbReference type="InterPro" id="IPR037066">
    <property type="entry name" value="Plug_dom_sf"/>
</dbReference>
<keyword evidence="3" id="KW-0472">Membrane</keyword>
<evidence type="ECO:0000256" key="5">
    <source>
        <dbReference type="SAM" id="SignalP"/>
    </source>
</evidence>
<comment type="similarity">
    <text evidence="2">Belongs to the TonB-dependent receptor family.</text>
</comment>
<evidence type="ECO:0000313" key="8">
    <source>
        <dbReference type="Proteomes" id="UP001204621"/>
    </source>
</evidence>
<dbReference type="EMBL" id="JANUGU010000001">
    <property type="protein sequence ID" value="MCS0657811.1"/>
    <property type="molecule type" value="Genomic_DNA"/>
</dbReference>
<sequence>MHQKASGQIRLNRLSYAVSLALASLMAGHVALAQETPAAQPAATPTATQPGEITTVVVSTRRSQQSAIDRKKNAATAMDSIVAEDVGSLPDRNVGEAISRIAGIAIDRGDYGEGISVSVRGNGPDLTRVELDGQAVQSAGGTDMNGGGDGRGTEFRQLSADLIKSVDVVKGSTADMTEGSLGGSIQIKTRTSLDFDKPFVSIRAAATNTSLNNKWDPDSNLIVTKKFLDGRLGVMANLSAQTLTNESHQFQTASSGNTGYMRMVDFDNSPEKTFTYQPQTLNMDDPASTTPVNVLSGSNGYKYTAATPQEILTKSAAAQTKADCYKAFPTLSTSSPELSPLSSSNRTTAVNLRSNEQLSCLHQWDDYIPALVRYFVKRQIDMRKNLDLRTDFKVNRDLTIYAKGSYNKRHVDDNYLTYSLGNVALNDSGYIDTNNVRAAIPGSGRYLFPNATSYFSGRPLVTGAVMNVIPSSVAVDSTHHVTQFTVDGAGVGVDQIHNVMGTDTRYLQFGGAYRHDALSAEFFVGDSKSNYWRGDKRTSWGYTIGPSTLTMAPSGIWAYTVPAGVNLNDWAKASVLLAPTSNTAPALTRTVATNFDPREAETGERTAKLDLAYALPESVPFFKRIKSGFNFRDTRIDSWGAGGYTVQAATGTPGTDGYVPAITVPGNSIRGTIVGCADTAGSLGAGGTPCKYGYNPSSATSRAGQIVMTQQQFADIISGAMYAPATQTRLFNGASGRPAELIDNWTQIDVEKVFAMAGVPNINYDCIKECVGSDGKVYAQPVSRVRERSEAFYVMSDFSLDHIPFTSRALPFGWELEGNLGYRYIRTKVHGSGLATIQTYVKTAQFNPLDPNNAAGVLLYQATRNVELDSTRNDFLPIYNLAMWVVPDKVVVRYNHAKTVAQPPASRLLAAGTCTIDPRRDDTLGEGADMTCGTFGNPALKGQQNTNQNLSVEWYPNKDTMLTASAYKQQGKVGPAITKGVNGVSVFAGTDLLAPGSGVPLSEETFSYNQWVNGPAAVRTGVEFSGKTAFTFLPWKLRYTGLDANLTRQHSNLSRLVFDFLNGETLSPRGEPRWSYNWALWYDDGKFSARVAVQGVGAKYSCTVPCGATLNGVNYNLGIYPNTSDLATRSPQYNPGSPQYTDMTRYVDGKIAYRISKSLDIFIEGRNLTNQTATQSLPSLGYASGPNYASYYYPGRRITVGLNWRNL</sequence>
<feature type="signal peptide" evidence="5">
    <location>
        <begin position="1"/>
        <end position="33"/>
    </location>
</feature>
<keyword evidence="8" id="KW-1185">Reference proteome</keyword>
<evidence type="ECO:0000256" key="4">
    <source>
        <dbReference type="ARBA" id="ARBA00023237"/>
    </source>
</evidence>
<evidence type="ECO:0000259" key="6">
    <source>
        <dbReference type="Pfam" id="PF07715"/>
    </source>
</evidence>
<dbReference type="Gene3D" id="2.40.170.20">
    <property type="entry name" value="TonB-dependent receptor, beta-barrel domain"/>
    <property type="match status" value="1"/>
</dbReference>
<dbReference type="NCBIfam" id="TIGR01782">
    <property type="entry name" value="TonB-Xanth-Caul"/>
    <property type="match status" value="1"/>
</dbReference>
<dbReference type="InterPro" id="IPR036942">
    <property type="entry name" value="Beta-barrel_TonB_sf"/>
</dbReference>
<evidence type="ECO:0000256" key="2">
    <source>
        <dbReference type="ARBA" id="ARBA00009810"/>
    </source>
</evidence>
<accession>A0ABT2CV03</accession>
<gene>
    <name evidence="7" type="ORF">NX778_07005</name>
</gene>
<protein>
    <submittedName>
        <fullName evidence="7">TonB-dependent receptor</fullName>
    </submittedName>
</protein>